<proteinExistence type="predicted"/>
<dbReference type="Proteomes" id="UP001610334">
    <property type="component" value="Unassembled WGS sequence"/>
</dbReference>
<dbReference type="SUPFAM" id="SSF54909">
    <property type="entry name" value="Dimeric alpha+beta barrel"/>
    <property type="match status" value="1"/>
</dbReference>
<organism evidence="1 2">
    <name type="scientific">Aspergillus granulosus</name>
    <dbReference type="NCBI Taxonomy" id="176169"/>
    <lineage>
        <taxon>Eukaryota</taxon>
        <taxon>Fungi</taxon>
        <taxon>Dikarya</taxon>
        <taxon>Ascomycota</taxon>
        <taxon>Pezizomycotina</taxon>
        <taxon>Eurotiomycetes</taxon>
        <taxon>Eurotiomycetidae</taxon>
        <taxon>Eurotiales</taxon>
        <taxon>Aspergillaceae</taxon>
        <taxon>Aspergillus</taxon>
        <taxon>Aspergillus subgen. Nidulantes</taxon>
    </lineage>
</organism>
<evidence type="ECO:0000313" key="1">
    <source>
        <dbReference type="EMBL" id="KAL2801701.1"/>
    </source>
</evidence>
<gene>
    <name evidence="1" type="ORF">BJX63DRAFT_416735</name>
</gene>
<keyword evidence="2" id="KW-1185">Reference proteome</keyword>
<accession>A0ABR4GRM9</accession>
<evidence type="ECO:0000313" key="2">
    <source>
        <dbReference type="Proteomes" id="UP001610334"/>
    </source>
</evidence>
<dbReference type="PANTHER" id="PTHR42052:SF1">
    <property type="entry name" value="ABM DOMAIN-CONTAINING PROTEIN"/>
    <property type="match status" value="1"/>
</dbReference>
<dbReference type="Gene3D" id="3.30.70.100">
    <property type="match status" value="2"/>
</dbReference>
<name>A0ABR4GRM9_9EURO</name>
<sequence>MQVPPYILKMPVRELACLRLKNNEALTSTSNTDVLNKLRTGLQEQARYTKYATHILSQIEDPSVFYILGKWESVSQHLNEWIPSETNQIIMHRLADDLKVVWLQHLEIASPTSDGKNRDDEGGIPLAADVVAIGRYFISAGNKDAFEGTFHETKHHLKHFNGGKGICGTWRNDREVHGAGNAQEEFVLFSGWTDVEEHMKFAESEEFKEFARIKEFLKGAEIKHTTLLASEHP</sequence>
<comment type="caution">
    <text evidence="1">The sequence shown here is derived from an EMBL/GenBank/DDBJ whole genome shotgun (WGS) entry which is preliminary data.</text>
</comment>
<protein>
    <recommendedName>
        <fullName evidence="3">ABM domain-containing protein</fullName>
    </recommendedName>
</protein>
<evidence type="ECO:0008006" key="3">
    <source>
        <dbReference type="Google" id="ProtNLM"/>
    </source>
</evidence>
<dbReference type="InterPro" id="IPR011008">
    <property type="entry name" value="Dimeric_a/b-barrel"/>
</dbReference>
<dbReference type="EMBL" id="JBFXLT010000263">
    <property type="protein sequence ID" value="KAL2801701.1"/>
    <property type="molecule type" value="Genomic_DNA"/>
</dbReference>
<reference evidence="1 2" key="1">
    <citation type="submission" date="2024-07" db="EMBL/GenBank/DDBJ databases">
        <title>Section-level genome sequencing and comparative genomics of Aspergillus sections Usti and Cavernicolus.</title>
        <authorList>
            <consortium name="Lawrence Berkeley National Laboratory"/>
            <person name="Nybo J.L."/>
            <person name="Vesth T.C."/>
            <person name="Theobald S."/>
            <person name="Frisvad J.C."/>
            <person name="Larsen T.O."/>
            <person name="Kjaerboelling I."/>
            <person name="Rothschild-Mancinelli K."/>
            <person name="Lyhne E.K."/>
            <person name="Kogle M.E."/>
            <person name="Barry K."/>
            <person name="Clum A."/>
            <person name="Na H."/>
            <person name="Ledsgaard L."/>
            <person name="Lin J."/>
            <person name="Lipzen A."/>
            <person name="Kuo A."/>
            <person name="Riley R."/>
            <person name="Mondo S."/>
            <person name="Labutti K."/>
            <person name="Haridas S."/>
            <person name="Pangalinan J."/>
            <person name="Salamov A.A."/>
            <person name="Simmons B.A."/>
            <person name="Magnuson J.K."/>
            <person name="Chen J."/>
            <person name="Drula E."/>
            <person name="Henrissat B."/>
            <person name="Wiebenga A."/>
            <person name="Lubbers R.J."/>
            <person name="Gomes A.C."/>
            <person name="Makela M.R."/>
            <person name="Stajich J."/>
            <person name="Grigoriev I.V."/>
            <person name="Mortensen U.H."/>
            <person name="De Vries R.P."/>
            <person name="Baker S.E."/>
            <person name="Andersen M.R."/>
        </authorList>
    </citation>
    <scope>NUCLEOTIDE SEQUENCE [LARGE SCALE GENOMIC DNA]</scope>
    <source>
        <strain evidence="1 2">CBS 588.65</strain>
    </source>
</reference>
<dbReference type="PANTHER" id="PTHR42052">
    <property type="entry name" value="ABM DOMAIN-CONTAINING PROTEIN"/>
    <property type="match status" value="1"/>
</dbReference>